<accession>A0ABD2CAD5</accession>
<evidence type="ECO:0000313" key="1">
    <source>
        <dbReference type="EMBL" id="KAL2741704.1"/>
    </source>
</evidence>
<sequence length="113" mass="13421">MHHFQEFHEIEQQSIELESVLISKNLYIQSVEYTSVYISSIRHNYIISQDDIEIHYDYNSVLPVYNDVELLHFQLTWISTYFIFNLLQIILLQCGVTWSTSVLEPSQNFLSSE</sequence>
<evidence type="ECO:0000313" key="2">
    <source>
        <dbReference type="Proteomes" id="UP001607303"/>
    </source>
</evidence>
<dbReference type="Proteomes" id="UP001607303">
    <property type="component" value="Unassembled WGS sequence"/>
</dbReference>
<dbReference type="EMBL" id="JAYRBN010000058">
    <property type="protein sequence ID" value="KAL2741704.1"/>
    <property type="molecule type" value="Genomic_DNA"/>
</dbReference>
<gene>
    <name evidence="1" type="ORF">V1477_009333</name>
</gene>
<name>A0ABD2CAD5_VESMC</name>
<comment type="caution">
    <text evidence="1">The sequence shown here is derived from an EMBL/GenBank/DDBJ whole genome shotgun (WGS) entry which is preliminary data.</text>
</comment>
<protein>
    <submittedName>
        <fullName evidence="1">Uncharacterized protein</fullName>
    </submittedName>
</protein>
<keyword evidence="2" id="KW-1185">Reference proteome</keyword>
<reference evidence="1 2" key="1">
    <citation type="journal article" date="2024" name="Ann. Entomol. Soc. Am.">
        <title>Genomic analyses of the southern and eastern yellowjacket wasps (Hymenoptera: Vespidae) reveal evolutionary signatures of social life.</title>
        <authorList>
            <person name="Catto M.A."/>
            <person name="Caine P.B."/>
            <person name="Orr S.E."/>
            <person name="Hunt B.G."/>
            <person name="Goodisman M.A.D."/>
        </authorList>
    </citation>
    <scope>NUCLEOTIDE SEQUENCE [LARGE SCALE GENOMIC DNA]</scope>
    <source>
        <strain evidence="1">232</strain>
        <tissue evidence="1">Head and thorax</tissue>
    </source>
</reference>
<dbReference type="AlphaFoldDB" id="A0ABD2CAD5"/>
<proteinExistence type="predicted"/>
<organism evidence="1 2">
    <name type="scientific">Vespula maculifrons</name>
    <name type="common">Eastern yellow jacket</name>
    <name type="synonym">Wasp</name>
    <dbReference type="NCBI Taxonomy" id="7453"/>
    <lineage>
        <taxon>Eukaryota</taxon>
        <taxon>Metazoa</taxon>
        <taxon>Ecdysozoa</taxon>
        <taxon>Arthropoda</taxon>
        <taxon>Hexapoda</taxon>
        <taxon>Insecta</taxon>
        <taxon>Pterygota</taxon>
        <taxon>Neoptera</taxon>
        <taxon>Endopterygota</taxon>
        <taxon>Hymenoptera</taxon>
        <taxon>Apocrita</taxon>
        <taxon>Aculeata</taxon>
        <taxon>Vespoidea</taxon>
        <taxon>Vespidae</taxon>
        <taxon>Vespinae</taxon>
        <taxon>Vespula</taxon>
    </lineage>
</organism>